<organism evidence="5 6">
    <name type="scientific">Lacticaseibacillus suilingensis</name>
    <dbReference type="NCBI Taxonomy" id="2799577"/>
    <lineage>
        <taxon>Bacteria</taxon>
        <taxon>Bacillati</taxon>
        <taxon>Bacillota</taxon>
        <taxon>Bacilli</taxon>
        <taxon>Lactobacillales</taxon>
        <taxon>Lactobacillaceae</taxon>
        <taxon>Lacticaseibacillus</taxon>
    </lineage>
</organism>
<dbReference type="InterPro" id="IPR010982">
    <property type="entry name" value="Lambda_DNA-bd_dom_sf"/>
</dbReference>
<keyword evidence="1" id="KW-0805">Transcription regulation</keyword>
<protein>
    <submittedName>
        <fullName evidence="5">LacI family DNA-binding transcriptional regulator</fullName>
    </submittedName>
</protein>
<dbReference type="InterPro" id="IPR000843">
    <property type="entry name" value="HTH_LacI"/>
</dbReference>
<dbReference type="PANTHER" id="PTHR30146">
    <property type="entry name" value="LACI-RELATED TRANSCRIPTIONAL REPRESSOR"/>
    <property type="match status" value="1"/>
</dbReference>
<evidence type="ECO:0000313" key="5">
    <source>
        <dbReference type="EMBL" id="MFD1399650.1"/>
    </source>
</evidence>
<dbReference type="GO" id="GO:0003677">
    <property type="term" value="F:DNA binding"/>
    <property type="evidence" value="ECO:0007669"/>
    <property type="project" value="UniProtKB-KW"/>
</dbReference>
<dbReference type="PANTHER" id="PTHR30146:SF145">
    <property type="entry name" value="RIBOSE OPERON REPRESSOR"/>
    <property type="match status" value="1"/>
</dbReference>
<accession>A0ABW4BGM4</accession>
<evidence type="ECO:0000256" key="3">
    <source>
        <dbReference type="ARBA" id="ARBA00023163"/>
    </source>
</evidence>
<evidence type="ECO:0000256" key="2">
    <source>
        <dbReference type="ARBA" id="ARBA00023125"/>
    </source>
</evidence>
<keyword evidence="3" id="KW-0804">Transcription</keyword>
<dbReference type="Gene3D" id="1.10.260.40">
    <property type="entry name" value="lambda repressor-like DNA-binding domains"/>
    <property type="match status" value="1"/>
</dbReference>
<keyword evidence="2 5" id="KW-0238">DNA-binding</keyword>
<dbReference type="PROSITE" id="PS00356">
    <property type="entry name" value="HTH_LACI_1"/>
    <property type="match status" value="1"/>
</dbReference>
<sequence length="340" mass="37824">MTKPTIQDVADYVGVSKSTVSQYLNHHYNFMSPATRKKIAAAIKTLDYQPNQVAKSLKQKRTKIIAIVCASLSSRFSIQLISAVEGYCQKQGYTVVIARTHDDPATEKQLITSFINRQIDGIIVFPTKQNTAYYQELAQRDFPIVFVDRYLPDVSIDSVLLDNPLAAQLAVEELINRGHQRIGIVTLPLGDQITTRQERLQGYLDTLAAHELPVIKTNIISCERSEVAARLTRLFAVKKPPTALFLTNDMLLEDTLNWVRTTSLHVGEELSLVCLDDVSFARFYEPPITTVAQPVTEIGLTAATLLLAKIQAPASAAPAIIRKQPQLHVRESVRDLNATT</sequence>
<dbReference type="PROSITE" id="PS50932">
    <property type="entry name" value="HTH_LACI_2"/>
    <property type="match status" value="1"/>
</dbReference>
<dbReference type="RefSeq" id="WP_204119340.1">
    <property type="nucleotide sequence ID" value="NZ_BOLV01000014.1"/>
</dbReference>
<proteinExistence type="predicted"/>
<evidence type="ECO:0000256" key="1">
    <source>
        <dbReference type="ARBA" id="ARBA00023015"/>
    </source>
</evidence>
<feature type="domain" description="HTH lacI-type" evidence="4">
    <location>
        <begin position="4"/>
        <end position="59"/>
    </location>
</feature>
<evidence type="ECO:0000313" key="6">
    <source>
        <dbReference type="Proteomes" id="UP001597199"/>
    </source>
</evidence>
<name>A0ABW4BGM4_9LACO</name>
<dbReference type="SMART" id="SM00354">
    <property type="entry name" value="HTH_LACI"/>
    <property type="match status" value="1"/>
</dbReference>
<dbReference type="SUPFAM" id="SSF53822">
    <property type="entry name" value="Periplasmic binding protein-like I"/>
    <property type="match status" value="1"/>
</dbReference>
<keyword evidence="6" id="KW-1185">Reference proteome</keyword>
<dbReference type="SUPFAM" id="SSF47413">
    <property type="entry name" value="lambda repressor-like DNA-binding domains"/>
    <property type="match status" value="1"/>
</dbReference>
<reference evidence="6" key="1">
    <citation type="journal article" date="2019" name="Int. J. Syst. Evol. Microbiol.">
        <title>The Global Catalogue of Microorganisms (GCM) 10K type strain sequencing project: providing services to taxonomists for standard genome sequencing and annotation.</title>
        <authorList>
            <consortium name="The Broad Institute Genomics Platform"/>
            <consortium name="The Broad Institute Genome Sequencing Center for Infectious Disease"/>
            <person name="Wu L."/>
            <person name="Ma J."/>
        </authorList>
    </citation>
    <scope>NUCLEOTIDE SEQUENCE [LARGE SCALE GENOMIC DNA]</scope>
    <source>
        <strain evidence="6">CCM 9110</strain>
    </source>
</reference>
<comment type="caution">
    <text evidence="5">The sequence shown here is derived from an EMBL/GenBank/DDBJ whole genome shotgun (WGS) entry which is preliminary data.</text>
</comment>
<dbReference type="InterPro" id="IPR028082">
    <property type="entry name" value="Peripla_BP_I"/>
</dbReference>
<dbReference type="InterPro" id="IPR046335">
    <property type="entry name" value="LacI/GalR-like_sensor"/>
</dbReference>
<evidence type="ECO:0000259" key="4">
    <source>
        <dbReference type="PROSITE" id="PS50932"/>
    </source>
</evidence>
<dbReference type="CDD" id="cd01392">
    <property type="entry name" value="HTH_LacI"/>
    <property type="match status" value="1"/>
</dbReference>
<dbReference type="Pfam" id="PF00356">
    <property type="entry name" value="LacI"/>
    <property type="match status" value="1"/>
</dbReference>
<dbReference type="Proteomes" id="UP001597199">
    <property type="component" value="Unassembled WGS sequence"/>
</dbReference>
<gene>
    <name evidence="5" type="ORF">ACFQ41_10060</name>
</gene>
<dbReference type="Pfam" id="PF13377">
    <property type="entry name" value="Peripla_BP_3"/>
    <property type="match status" value="1"/>
</dbReference>
<dbReference type="EMBL" id="JBHTOA010000035">
    <property type="protein sequence ID" value="MFD1399650.1"/>
    <property type="molecule type" value="Genomic_DNA"/>
</dbReference>
<dbReference type="Gene3D" id="3.40.50.2300">
    <property type="match status" value="2"/>
</dbReference>